<dbReference type="GeneID" id="140690276"/>
<evidence type="ECO:0000313" key="2">
    <source>
        <dbReference type="Proteomes" id="UP001652581"/>
    </source>
</evidence>
<reference evidence="3" key="1">
    <citation type="submission" date="2025-08" db="UniProtKB">
        <authorList>
            <consortium name="RefSeq"/>
        </authorList>
    </citation>
    <scope>IDENTIFICATION</scope>
</reference>
<feature type="region of interest" description="Disordered" evidence="1">
    <location>
        <begin position="118"/>
        <end position="144"/>
    </location>
</feature>
<proteinExistence type="predicted"/>
<name>A0ABM5CHA1_VICPA</name>
<feature type="region of interest" description="Disordered" evidence="1">
    <location>
        <begin position="1"/>
        <end position="105"/>
    </location>
</feature>
<feature type="region of interest" description="Disordered" evidence="1">
    <location>
        <begin position="280"/>
        <end position="347"/>
    </location>
</feature>
<protein>
    <submittedName>
        <fullName evidence="3">Uncharacterized protein</fullName>
    </submittedName>
</protein>
<sequence length="421" mass="43889">MGANLPGTRCPTANAAGATGASPREQRSPKHGLWPPRTLDCALQKTTVRRSNRQAADGGAPRRGLLSESSEPAQVSTSREPTNTPQYDSSSRGHSHTLDTSGDVGHADVRRSCLYSRTPGLTASPVTSPEHAALAGRRGTRRHQCESLGEGWGDGHGASVRSHIQIEGTRGPSTLTHPLHLASPGVPTCPCHGHQAGSQSQSGLAGSSHSGTCRPLLRAATGKFSGDNAGLFPETLGHFTRLSGHRAVLFSRVHTTKPPPLLAQRQGSQHPARRLLFCPKASPHSNGVTGHTRGRVSSASQALSPDLQAQLRAGGVGASHSAGHPGTVQAARGAGGPGGGSAQPSKDRRLCLQGQHHKGPWTLADTPQDGARAPLVTIDNLPLQQSERADSQVPQPAEAGTRTTRPESRKRCGRRAPGQQG</sequence>
<dbReference type="RefSeq" id="XP_072808034.1">
    <property type="nucleotide sequence ID" value="XM_072951933.1"/>
</dbReference>
<accession>A0ABM5CHA1</accession>
<feature type="compositionally biased region" description="Low complexity" evidence="1">
    <location>
        <begin position="318"/>
        <end position="332"/>
    </location>
</feature>
<feature type="compositionally biased region" description="Polar residues" evidence="1">
    <location>
        <begin position="283"/>
        <end position="303"/>
    </location>
</feature>
<keyword evidence="2" id="KW-1185">Reference proteome</keyword>
<evidence type="ECO:0000313" key="3">
    <source>
        <dbReference type="RefSeq" id="XP_072808034.1"/>
    </source>
</evidence>
<feature type="region of interest" description="Disordered" evidence="1">
    <location>
        <begin position="381"/>
        <end position="421"/>
    </location>
</feature>
<evidence type="ECO:0000256" key="1">
    <source>
        <dbReference type="SAM" id="MobiDB-lite"/>
    </source>
</evidence>
<gene>
    <name evidence="3" type="primary">LOC140690276</name>
</gene>
<organism evidence="2 3">
    <name type="scientific">Vicugna pacos</name>
    <name type="common">Alpaca</name>
    <name type="synonym">Lama pacos</name>
    <dbReference type="NCBI Taxonomy" id="30538"/>
    <lineage>
        <taxon>Eukaryota</taxon>
        <taxon>Metazoa</taxon>
        <taxon>Chordata</taxon>
        <taxon>Craniata</taxon>
        <taxon>Vertebrata</taxon>
        <taxon>Euteleostomi</taxon>
        <taxon>Mammalia</taxon>
        <taxon>Eutheria</taxon>
        <taxon>Laurasiatheria</taxon>
        <taxon>Artiodactyla</taxon>
        <taxon>Tylopoda</taxon>
        <taxon>Camelidae</taxon>
        <taxon>Vicugna</taxon>
    </lineage>
</organism>
<feature type="compositionally biased region" description="Polar residues" evidence="1">
    <location>
        <begin position="67"/>
        <end position="92"/>
    </location>
</feature>
<dbReference type="Proteomes" id="UP001652581">
    <property type="component" value="Chromosome 3"/>
</dbReference>